<dbReference type="SUPFAM" id="SSF56214">
    <property type="entry name" value="4'-phosphopantetheinyl transferase"/>
    <property type="match status" value="1"/>
</dbReference>
<accession>A0A923IV56</accession>
<evidence type="ECO:0000256" key="1">
    <source>
        <dbReference type="ARBA" id="ARBA00022679"/>
    </source>
</evidence>
<dbReference type="Gene3D" id="3.90.470.20">
    <property type="entry name" value="4'-phosphopantetheinyl transferase domain"/>
    <property type="match status" value="1"/>
</dbReference>
<protein>
    <submittedName>
        <fullName evidence="3">4'-phosphopantetheinyl transferase superfamily protein</fullName>
    </submittedName>
</protein>
<dbReference type="AlphaFoldDB" id="A0A923IV56"/>
<dbReference type="Proteomes" id="UP000601055">
    <property type="component" value="Unassembled WGS sequence"/>
</dbReference>
<evidence type="ECO:0000313" key="3">
    <source>
        <dbReference type="EMBL" id="MBB2145651.1"/>
    </source>
</evidence>
<gene>
    <name evidence="3" type="ORF">GM921_09155</name>
</gene>
<keyword evidence="4" id="KW-1185">Reference proteome</keyword>
<evidence type="ECO:0000313" key="4">
    <source>
        <dbReference type="Proteomes" id="UP000601055"/>
    </source>
</evidence>
<dbReference type="InterPro" id="IPR037143">
    <property type="entry name" value="4-PPantetheinyl_Trfase_dom_sf"/>
</dbReference>
<organism evidence="3 4">
    <name type="scientific">Pedobacter planticolens</name>
    <dbReference type="NCBI Taxonomy" id="2679964"/>
    <lineage>
        <taxon>Bacteria</taxon>
        <taxon>Pseudomonadati</taxon>
        <taxon>Bacteroidota</taxon>
        <taxon>Sphingobacteriia</taxon>
        <taxon>Sphingobacteriales</taxon>
        <taxon>Sphingobacteriaceae</taxon>
        <taxon>Pedobacter</taxon>
    </lineage>
</organism>
<reference evidence="3" key="1">
    <citation type="submission" date="2019-11" db="EMBL/GenBank/DDBJ databases">
        <title>Description of Pedobacter sp. LMG 31464T.</title>
        <authorList>
            <person name="Carlier A."/>
            <person name="Qi S."/>
            <person name="Vandamme P."/>
        </authorList>
    </citation>
    <scope>NUCLEOTIDE SEQUENCE</scope>
    <source>
        <strain evidence="3">LMG 31464</strain>
    </source>
</reference>
<keyword evidence="1 3" id="KW-0808">Transferase</keyword>
<evidence type="ECO:0000259" key="2">
    <source>
        <dbReference type="Pfam" id="PF01648"/>
    </source>
</evidence>
<dbReference type="GO" id="GO:0008897">
    <property type="term" value="F:holo-[acyl-carrier-protein] synthase activity"/>
    <property type="evidence" value="ECO:0007669"/>
    <property type="project" value="InterPro"/>
</dbReference>
<sequence>MLGNDIVDLQKASLESNWRRKGYLDKLFSAQEQQQILTSTNPETTLWLFWSMKEAAYKIINRETSERFYSPKKFVCISNTAGNFVDFEGKIIHIKSVINQNFIHTIASSTSENLSSIQTTYLENTSNYLSDFNSTSLNYSLEKNSNGIPNLISKTNRESHLASVSHHGKYLAIVSSVL</sequence>
<feature type="domain" description="4'-phosphopantetheinyl transferase" evidence="2">
    <location>
        <begin position="2"/>
        <end position="83"/>
    </location>
</feature>
<comment type="caution">
    <text evidence="3">The sequence shown here is derived from an EMBL/GenBank/DDBJ whole genome shotgun (WGS) entry which is preliminary data.</text>
</comment>
<proteinExistence type="predicted"/>
<dbReference type="RefSeq" id="WP_182922349.1">
    <property type="nucleotide sequence ID" value="NZ_WNXD01000002.1"/>
</dbReference>
<dbReference type="GO" id="GO:0000287">
    <property type="term" value="F:magnesium ion binding"/>
    <property type="evidence" value="ECO:0007669"/>
    <property type="project" value="InterPro"/>
</dbReference>
<name>A0A923IV56_9SPHI</name>
<dbReference type="EMBL" id="WNXD01000002">
    <property type="protein sequence ID" value="MBB2145651.1"/>
    <property type="molecule type" value="Genomic_DNA"/>
</dbReference>
<dbReference type="Pfam" id="PF01648">
    <property type="entry name" value="ACPS"/>
    <property type="match status" value="1"/>
</dbReference>
<dbReference type="InterPro" id="IPR008278">
    <property type="entry name" value="4-PPantetheinyl_Trfase_dom"/>
</dbReference>